<name>N1S9V9_FUSC4</name>
<dbReference type="STRING" id="1229665.N1S9V9"/>
<feature type="region of interest" description="Disordered" evidence="1">
    <location>
        <begin position="14"/>
        <end position="55"/>
    </location>
</feature>
<dbReference type="PANTHER" id="PTHR35872:SF1">
    <property type="entry name" value="ALPHA-L-RHAMNOSIDASE C"/>
    <property type="match status" value="1"/>
</dbReference>
<protein>
    <submittedName>
        <fullName evidence="3">Uncharacterized protein</fullName>
    </submittedName>
</protein>
<dbReference type="PANTHER" id="PTHR35872">
    <property type="entry name" value="INTEGRAL MEMBRANE PROTEIN (AFU_ORTHOLOGUE AFUA_5G07110)"/>
    <property type="match status" value="1"/>
</dbReference>
<feature type="transmembrane region" description="Helical" evidence="2">
    <location>
        <begin position="259"/>
        <end position="281"/>
    </location>
</feature>
<dbReference type="AlphaFoldDB" id="N1S9V9"/>
<evidence type="ECO:0000256" key="2">
    <source>
        <dbReference type="SAM" id="Phobius"/>
    </source>
</evidence>
<reference evidence="4" key="1">
    <citation type="submission" date="2012-09" db="EMBL/GenBank/DDBJ databases">
        <title>Genome sequencing and comparative transcriptomics of race 1 and race 4 of banana pathogen: Fusarium oxysporum f. sp. cubense.</title>
        <authorList>
            <person name="Fang X."/>
            <person name="Huang J."/>
        </authorList>
    </citation>
    <scope>NUCLEOTIDE SEQUENCE [LARGE SCALE GENOMIC DNA]</scope>
    <source>
        <strain evidence="4">race 4</strain>
    </source>
</reference>
<feature type="compositionally biased region" description="Polar residues" evidence="1">
    <location>
        <begin position="14"/>
        <end position="44"/>
    </location>
</feature>
<dbReference type="EMBL" id="KB726227">
    <property type="protein sequence ID" value="EMT73702.1"/>
    <property type="molecule type" value="Genomic_DNA"/>
</dbReference>
<dbReference type="Pfam" id="PF11204">
    <property type="entry name" value="DUF2985"/>
    <property type="match status" value="1"/>
</dbReference>
<feature type="transmembrane region" description="Helical" evidence="2">
    <location>
        <begin position="293"/>
        <end position="313"/>
    </location>
</feature>
<keyword evidence="2" id="KW-1133">Transmembrane helix</keyword>
<reference evidence="4" key="2">
    <citation type="journal article" date="2014" name="PLoS ONE">
        <title>Genome and Transcriptome Analysis of the Fungal Pathogen Fusarium oxysporum f. sp. cubense Causing Banana Vascular Wilt Disease.</title>
        <authorList>
            <person name="Guo L."/>
            <person name="Han L."/>
            <person name="Yang L."/>
            <person name="Zeng H."/>
            <person name="Fan D."/>
            <person name="Zhu Y."/>
            <person name="Feng Y."/>
            <person name="Wang G."/>
            <person name="Peng C."/>
            <person name="Jiang X."/>
            <person name="Zhou D."/>
            <person name="Ni P."/>
            <person name="Liang C."/>
            <person name="Liu L."/>
            <person name="Wang J."/>
            <person name="Mao C."/>
            <person name="Fang X."/>
            <person name="Peng M."/>
            <person name="Huang J."/>
        </authorList>
    </citation>
    <scope>NUCLEOTIDE SEQUENCE [LARGE SCALE GENOMIC DNA]</scope>
    <source>
        <strain evidence="4">race 4</strain>
    </source>
</reference>
<keyword evidence="2" id="KW-0812">Transmembrane</keyword>
<keyword evidence="4" id="KW-1185">Reference proteome</keyword>
<accession>N1S9V9</accession>
<proteinExistence type="predicted"/>
<dbReference type="Proteomes" id="UP000016929">
    <property type="component" value="Unassembled WGS sequence"/>
</dbReference>
<evidence type="ECO:0000313" key="4">
    <source>
        <dbReference type="Proteomes" id="UP000016929"/>
    </source>
</evidence>
<dbReference type="HOGENOM" id="CLU_031135_2_0_1"/>
<gene>
    <name evidence="3" type="ORF">FOC4_g10002197</name>
</gene>
<feature type="transmembrane region" description="Helical" evidence="2">
    <location>
        <begin position="100"/>
        <end position="130"/>
    </location>
</feature>
<evidence type="ECO:0000313" key="3">
    <source>
        <dbReference type="EMBL" id="EMT73702.1"/>
    </source>
</evidence>
<evidence type="ECO:0000256" key="1">
    <source>
        <dbReference type="SAM" id="MobiDB-lite"/>
    </source>
</evidence>
<organism evidence="3 4">
    <name type="scientific">Fusarium oxysporum f. sp. cubense (strain race 4)</name>
    <name type="common">Panama disease fungus</name>
    <dbReference type="NCBI Taxonomy" id="2502994"/>
    <lineage>
        <taxon>Eukaryota</taxon>
        <taxon>Fungi</taxon>
        <taxon>Dikarya</taxon>
        <taxon>Ascomycota</taxon>
        <taxon>Pezizomycotina</taxon>
        <taxon>Sordariomycetes</taxon>
        <taxon>Hypocreomycetidae</taxon>
        <taxon>Hypocreales</taxon>
        <taxon>Nectriaceae</taxon>
        <taxon>Fusarium</taxon>
        <taxon>Fusarium oxysporum species complex</taxon>
    </lineage>
</organism>
<sequence>MAATGTICSSIFTRQAVPPTSSNPPVLMQQSPDAGGPSRQSTFPAINDEVPPEEKDCPSAALARRALTGEPATAVPFANGYHFPPKHSAWQSTMSGCIAFWNYFLTPLGFCVTIYGLNVVAWGGMLFLLLCNASPAMCHPSCNDINSPRRKWIEWDSQILNALFCVTGFGLAPWRFRDLWFLYQYQVQGKEIFLRRLGGIHRGWFRLPGSAELHPKIGPENVSSSPHLVSSIACPYPKDKIPDAPLTGQRAPATPIWKLGAVIWLMVWNTFFQCCLAGFMWGMNRYNRPSWATGLFVGLGCMVAAVGGIIIFIEGKKVKGIEGVPISDKDIQQLQEDREKGIWHYNNIKDKDLTQDVKKKKVAKK</sequence>
<keyword evidence="2" id="KW-0472">Membrane</keyword>
<dbReference type="InterPro" id="IPR021369">
    <property type="entry name" value="DUF2985"/>
</dbReference>
<dbReference type="OrthoDB" id="6407410at2759"/>